<evidence type="ECO:0000256" key="16">
    <source>
        <dbReference type="ARBA" id="ARBA00023136"/>
    </source>
</evidence>
<keyword evidence="13" id="KW-0460">Magnesium</keyword>
<evidence type="ECO:0000256" key="2">
    <source>
        <dbReference type="ARBA" id="ARBA00003203"/>
    </source>
</evidence>
<dbReference type="PANTHER" id="PTHR13619">
    <property type="entry name" value="PHOSPHATIDATE CYTIDYLYLTRANSFERASE, MITOCHONDRIAL"/>
    <property type="match status" value="1"/>
</dbReference>
<keyword evidence="16" id="KW-0472">Membrane</keyword>
<reference evidence="21" key="2">
    <citation type="submission" date="2025-08" db="UniProtKB">
        <authorList>
            <consortium name="Ensembl"/>
        </authorList>
    </citation>
    <scope>IDENTIFICATION</scope>
</reference>
<sequence length="175" mass="20115">TITGAGIYYNTGIQLEGRVIKYGVVSEETIVKDLLHWNTLYLAGRLHKPVNIIHHDFENSLKLLEGLKSNLISAVLTSLLILPENFTEMELYHTLAGLSYAGDFRMTFGEDRNKVSNIVSSNLDHFKQLYQPVLKGICDESDRQKEPFHEFLYWKESSDIFEQDKSQLTQLLHLN</sequence>
<accession>H2YJ28</accession>
<keyword evidence="14" id="KW-0443">Lipid metabolism</keyword>
<evidence type="ECO:0000313" key="21">
    <source>
        <dbReference type="Ensembl" id="ENSCSAVP00000005327.1"/>
    </source>
</evidence>
<dbReference type="OMA" id="FLYWKES"/>
<reference evidence="21" key="3">
    <citation type="submission" date="2025-09" db="UniProtKB">
        <authorList>
            <consortium name="Ensembl"/>
        </authorList>
    </citation>
    <scope>IDENTIFICATION</scope>
</reference>
<keyword evidence="15" id="KW-0496">Mitochondrion</keyword>
<keyword evidence="11" id="KW-0548">Nucleotidyltransferase</keyword>
<dbReference type="GO" id="GO:0005743">
    <property type="term" value="C:mitochondrial inner membrane"/>
    <property type="evidence" value="ECO:0007669"/>
    <property type="project" value="UniProtKB-SubCell"/>
</dbReference>
<evidence type="ECO:0000256" key="5">
    <source>
        <dbReference type="ARBA" id="ARBA00005189"/>
    </source>
</evidence>
<organism evidence="21 22">
    <name type="scientific">Ciona savignyi</name>
    <name type="common">Pacific transparent sea squirt</name>
    <dbReference type="NCBI Taxonomy" id="51511"/>
    <lineage>
        <taxon>Eukaryota</taxon>
        <taxon>Metazoa</taxon>
        <taxon>Chordata</taxon>
        <taxon>Tunicata</taxon>
        <taxon>Ascidiacea</taxon>
        <taxon>Phlebobranchia</taxon>
        <taxon>Cionidae</taxon>
        <taxon>Ciona</taxon>
    </lineage>
</organism>
<dbReference type="Proteomes" id="UP000007875">
    <property type="component" value="Unassembled WGS sequence"/>
</dbReference>
<dbReference type="Ensembl" id="ENSCSAVT00000005398.1">
    <property type="protein sequence ID" value="ENSCSAVP00000005327.1"/>
    <property type="gene ID" value="ENSCSAVG00000003177.1"/>
</dbReference>
<evidence type="ECO:0000256" key="19">
    <source>
        <dbReference type="ARBA" id="ARBA00029893"/>
    </source>
</evidence>
<evidence type="ECO:0000256" key="3">
    <source>
        <dbReference type="ARBA" id="ARBA00004443"/>
    </source>
</evidence>
<keyword evidence="10" id="KW-0808">Transferase</keyword>
<evidence type="ECO:0000256" key="18">
    <source>
        <dbReference type="ARBA" id="ARBA00023264"/>
    </source>
</evidence>
<dbReference type="GO" id="GO:0032049">
    <property type="term" value="P:cardiolipin biosynthetic process"/>
    <property type="evidence" value="ECO:0007669"/>
    <property type="project" value="InterPro"/>
</dbReference>
<evidence type="ECO:0000256" key="7">
    <source>
        <dbReference type="ARBA" id="ARBA00012487"/>
    </source>
</evidence>
<dbReference type="GO" id="GO:0016024">
    <property type="term" value="P:CDP-diacylglycerol biosynthetic process"/>
    <property type="evidence" value="ECO:0007669"/>
    <property type="project" value="UniProtKB-UniPathway"/>
</dbReference>
<reference evidence="22" key="1">
    <citation type="submission" date="2003-08" db="EMBL/GenBank/DDBJ databases">
        <authorList>
            <person name="Birren B."/>
            <person name="Nusbaum C."/>
            <person name="Abebe A."/>
            <person name="Abouelleil A."/>
            <person name="Adekoya E."/>
            <person name="Ait-zahra M."/>
            <person name="Allen N."/>
            <person name="Allen T."/>
            <person name="An P."/>
            <person name="Anderson M."/>
            <person name="Anderson S."/>
            <person name="Arachchi H."/>
            <person name="Armbruster J."/>
            <person name="Bachantsang P."/>
            <person name="Baldwin J."/>
            <person name="Barry A."/>
            <person name="Bayul T."/>
            <person name="Blitshsteyn B."/>
            <person name="Bloom T."/>
            <person name="Blye J."/>
            <person name="Boguslavskiy L."/>
            <person name="Borowsky M."/>
            <person name="Boukhgalter B."/>
            <person name="Brunache A."/>
            <person name="Butler J."/>
            <person name="Calixte N."/>
            <person name="Calvo S."/>
            <person name="Camarata J."/>
            <person name="Campo K."/>
            <person name="Chang J."/>
            <person name="Cheshatsang Y."/>
            <person name="Citroen M."/>
            <person name="Collymore A."/>
            <person name="Considine T."/>
            <person name="Cook A."/>
            <person name="Cooke P."/>
            <person name="Corum B."/>
            <person name="Cuomo C."/>
            <person name="David R."/>
            <person name="Dawoe T."/>
            <person name="Degray S."/>
            <person name="Dodge S."/>
            <person name="Dooley K."/>
            <person name="Dorje P."/>
            <person name="Dorjee K."/>
            <person name="Dorris L."/>
            <person name="Duffey N."/>
            <person name="Dupes A."/>
            <person name="Elkins T."/>
            <person name="Engels R."/>
            <person name="Erickson J."/>
            <person name="Farina A."/>
            <person name="Faro S."/>
            <person name="Ferreira P."/>
            <person name="Fischer H."/>
            <person name="Fitzgerald M."/>
            <person name="Foley K."/>
            <person name="Gage D."/>
            <person name="Galagan J."/>
            <person name="Gearin G."/>
            <person name="Gnerre S."/>
            <person name="Gnirke A."/>
            <person name="Goyette A."/>
            <person name="Graham J."/>
            <person name="Grandbois E."/>
            <person name="Gyaltsen K."/>
            <person name="Hafez N."/>
            <person name="Hagopian D."/>
            <person name="Hagos B."/>
            <person name="Hall J."/>
            <person name="Hatcher B."/>
            <person name="Heller A."/>
            <person name="Higgins H."/>
            <person name="Honan T."/>
            <person name="Horn A."/>
            <person name="Houde N."/>
            <person name="Hughes L."/>
            <person name="Hulme W."/>
            <person name="Husby E."/>
            <person name="Iliev I."/>
            <person name="Jaffe D."/>
            <person name="Jones C."/>
            <person name="Kamal M."/>
            <person name="Kamat A."/>
            <person name="Kamvysselis M."/>
            <person name="Karlsson E."/>
            <person name="Kells C."/>
            <person name="Kieu A."/>
            <person name="Kisner P."/>
            <person name="Kodira C."/>
            <person name="Kulbokas E."/>
            <person name="Labutti K."/>
            <person name="Lama D."/>
            <person name="Landers T."/>
            <person name="Leger J."/>
            <person name="Levine S."/>
            <person name="Lewis D."/>
            <person name="Lewis T."/>
            <person name="Lindblad-toh K."/>
            <person name="Liu X."/>
            <person name="Lokyitsang T."/>
            <person name="Lokyitsang Y."/>
            <person name="Lucien O."/>
            <person name="Lui A."/>
            <person name="Ma L.J."/>
            <person name="Mabbitt R."/>
            <person name="Macdonald J."/>
            <person name="Maclean C."/>
            <person name="Major J."/>
            <person name="Manning J."/>
            <person name="Marabella R."/>
            <person name="Maru K."/>
            <person name="Matthews C."/>
            <person name="Mauceli E."/>
            <person name="Mccarthy M."/>
            <person name="Mcdonough S."/>
            <person name="Mcghee T."/>
            <person name="Meldrim J."/>
            <person name="Meneus L."/>
            <person name="Mesirov J."/>
            <person name="Mihalev A."/>
            <person name="Mihova T."/>
            <person name="Mikkelsen T."/>
            <person name="Mlenga V."/>
            <person name="Moru K."/>
            <person name="Mozes J."/>
            <person name="Mulrain L."/>
            <person name="Munson G."/>
            <person name="Naylor J."/>
            <person name="Newes C."/>
            <person name="Nguyen C."/>
            <person name="Nguyen N."/>
            <person name="Nguyen T."/>
            <person name="Nicol R."/>
            <person name="Nielsen C."/>
            <person name="Nizzari M."/>
            <person name="Norbu C."/>
            <person name="Norbu N."/>
            <person name="O'donnell P."/>
            <person name="Okoawo O."/>
            <person name="O'leary S."/>
            <person name="Omotosho B."/>
            <person name="O'neill K."/>
            <person name="Osman S."/>
            <person name="Parker S."/>
            <person name="Perrin D."/>
            <person name="Phunkhang P."/>
            <person name="Piqani B."/>
            <person name="Purcell S."/>
            <person name="Rachupka T."/>
            <person name="Ramasamy U."/>
            <person name="Rameau R."/>
            <person name="Ray V."/>
            <person name="Raymond C."/>
            <person name="Retta R."/>
            <person name="Richardson S."/>
            <person name="Rise C."/>
            <person name="Rodriguez J."/>
            <person name="Rogers J."/>
            <person name="Rogov P."/>
            <person name="Rutman M."/>
            <person name="Schupbach R."/>
            <person name="Seaman C."/>
            <person name="Settipalli S."/>
            <person name="Sharpe T."/>
            <person name="Sheridan J."/>
            <person name="Sherpa N."/>
            <person name="Shi J."/>
            <person name="Smirnov S."/>
            <person name="Smith C."/>
            <person name="Sougnez C."/>
            <person name="Spencer B."/>
            <person name="Stalker J."/>
            <person name="Stange-thomann N."/>
            <person name="Stavropoulos S."/>
            <person name="Stetson K."/>
            <person name="Stone C."/>
            <person name="Stone S."/>
            <person name="Stubbs M."/>
            <person name="Talamas J."/>
            <person name="Tchuinga P."/>
            <person name="Tenzing P."/>
            <person name="Tesfaye S."/>
            <person name="Theodore J."/>
            <person name="Thoulutsang Y."/>
            <person name="Topham K."/>
            <person name="Towey S."/>
            <person name="Tsamla T."/>
            <person name="Tsomo N."/>
            <person name="Vallee D."/>
            <person name="Vassiliev H."/>
            <person name="Venkataraman V."/>
            <person name="Vinson J."/>
            <person name="Vo A."/>
            <person name="Wade C."/>
            <person name="Wang S."/>
            <person name="Wangchuk T."/>
            <person name="Wangdi T."/>
            <person name="Whittaker C."/>
            <person name="Wilkinson J."/>
            <person name="Wu Y."/>
            <person name="Wyman D."/>
            <person name="Yadav S."/>
            <person name="Yang S."/>
            <person name="Yang X."/>
            <person name="Yeager S."/>
            <person name="Yee E."/>
            <person name="Young G."/>
            <person name="Zainoun J."/>
            <person name="Zembeck L."/>
            <person name="Zimmer A."/>
            <person name="Zody M."/>
            <person name="Lander E."/>
        </authorList>
    </citation>
    <scope>NUCLEOTIDE SEQUENCE [LARGE SCALE GENOMIC DNA]</scope>
</reference>
<dbReference type="Pfam" id="PF09139">
    <property type="entry name" value="Tam41_Mmp37"/>
    <property type="match status" value="1"/>
</dbReference>
<protein>
    <recommendedName>
        <fullName evidence="8">Phosphatidate cytidylyltransferase, mitochondrial</fullName>
        <ecNumber evidence="7">2.7.7.41</ecNumber>
    </recommendedName>
    <alternativeName>
        <fullName evidence="19">CDP-diacylglycerol synthase</fullName>
    </alternativeName>
    <alternativeName>
        <fullName evidence="20">Mitochondrial translocator assembly and maintenance protein 41 homolog</fullName>
    </alternativeName>
</protein>
<dbReference type="HOGENOM" id="CLU_1535926_0_0_1"/>
<evidence type="ECO:0000256" key="10">
    <source>
        <dbReference type="ARBA" id="ARBA00022679"/>
    </source>
</evidence>
<evidence type="ECO:0000256" key="9">
    <source>
        <dbReference type="ARBA" id="ARBA00022516"/>
    </source>
</evidence>
<comment type="subcellular location">
    <subcellularLocation>
        <location evidence="3">Mitochondrion inner membrane</location>
        <topology evidence="3">Peripheral membrane protein</topology>
        <orientation evidence="3">Matrix side</orientation>
    </subcellularLocation>
</comment>
<keyword evidence="9" id="KW-0444">Lipid biosynthesis</keyword>
<evidence type="ECO:0000313" key="22">
    <source>
        <dbReference type="Proteomes" id="UP000007875"/>
    </source>
</evidence>
<keyword evidence="18" id="KW-1208">Phospholipid metabolism</keyword>
<evidence type="ECO:0000256" key="6">
    <source>
        <dbReference type="ARBA" id="ARBA00005458"/>
    </source>
</evidence>
<comment type="function">
    <text evidence="2">Catalyzes the conversion of phosphatidic acid (PA) to CDP-diacylglycerol (CDP-DAG), an essential intermediate in the synthesis of phosphatidylglycerol, cardiolipin and phosphatidylinositol.</text>
</comment>
<dbReference type="EC" id="2.7.7.41" evidence="7"/>
<dbReference type="UniPathway" id="UPA00557">
    <property type="reaction ID" value="UER00614"/>
</dbReference>
<dbReference type="InParanoid" id="H2YJ28"/>
<keyword evidence="17" id="KW-0594">Phospholipid biosynthesis</keyword>
<evidence type="ECO:0000256" key="14">
    <source>
        <dbReference type="ARBA" id="ARBA00023098"/>
    </source>
</evidence>
<proteinExistence type="inferred from homology"/>
<dbReference type="eggNOG" id="KOG2986">
    <property type="taxonomic scope" value="Eukaryota"/>
</dbReference>
<evidence type="ECO:0000256" key="13">
    <source>
        <dbReference type="ARBA" id="ARBA00022842"/>
    </source>
</evidence>
<comment type="cofactor">
    <cofactor evidence="1">
        <name>Mg(2+)</name>
        <dbReference type="ChEBI" id="CHEBI:18420"/>
    </cofactor>
</comment>
<dbReference type="AlphaFoldDB" id="H2YJ28"/>
<evidence type="ECO:0000256" key="1">
    <source>
        <dbReference type="ARBA" id="ARBA00001946"/>
    </source>
</evidence>
<dbReference type="InterPro" id="IPR015222">
    <property type="entry name" value="Tam41"/>
</dbReference>
<evidence type="ECO:0000256" key="11">
    <source>
        <dbReference type="ARBA" id="ARBA00022695"/>
    </source>
</evidence>
<evidence type="ECO:0000256" key="20">
    <source>
        <dbReference type="ARBA" id="ARBA00031502"/>
    </source>
</evidence>
<dbReference type="GeneTree" id="ENSGT00390000000616"/>
<keyword evidence="12" id="KW-0999">Mitochondrion inner membrane</keyword>
<evidence type="ECO:0000256" key="17">
    <source>
        <dbReference type="ARBA" id="ARBA00023209"/>
    </source>
</evidence>
<dbReference type="STRING" id="51511.ENSCSAVP00000005327"/>
<dbReference type="PANTHER" id="PTHR13619:SF0">
    <property type="entry name" value="PHOSPHATIDATE CYTIDYLYLTRANSFERASE, MITOCHONDRIAL"/>
    <property type="match status" value="1"/>
</dbReference>
<evidence type="ECO:0000256" key="8">
    <source>
        <dbReference type="ARBA" id="ARBA00018337"/>
    </source>
</evidence>
<comment type="pathway">
    <text evidence="5">Lipid metabolism.</text>
</comment>
<comment type="similarity">
    <text evidence="6">Belongs to the TAM41 family.</text>
</comment>
<evidence type="ECO:0000256" key="4">
    <source>
        <dbReference type="ARBA" id="ARBA00005119"/>
    </source>
</evidence>
<name>H2YJ28_CIOSA</name>
<keyword evidence="22" id="KW-1185">Reference proteome</keyword>
<dbReference type="GO" id="GO:0004605">
    <property type="term" value="F:phosphatidate cytidylyltransferase activity"/>
    <property type="evidence" value="ECO:0007669"/>
    <property type="project" value="UniProtKB-EC"/>
</dbReference>
<evidence type="ECO:0000256" key="12">
    <source>
        <dbReference type="ARBA" id="ARBA00022792"/>
    </source>
</evidence>
<evidence type="ECO:0000256" key="15">
    <source>
        <dbReference type="ARBA" id="ARBA00023128"/>
    </source>
</evidence>
<comment type="pathway">
    <text evidence="4">Phospholipid metabolism; CDP-diacylglycerol biosynthesis; CDP-diacylglycerol from sn-glycerol 3-phosphate: step 3/3.</text>
</comment>